<reference evidence="2" key="1">
    <citation type="submission" date="2020-10" db="EMBL/GenBank/DDBJ databases">
        <authorList>
            <person name="Kikuchi T."/>
        </authorList>
    </citation>
    <scope>NUCLEOTIDE SEQUENCE</scope>
    <source>
        <strain evidence="2">NKZ352</strain>
    </source>
</reference>
<name>A0A8S1H6Z5_9PELO</name>
<keyword evidence="1" id="KW-0812">Transmembrane</keyword>
<dbReference type="OrthoDB" id="5791544at2759"/>
<keyword evidence="1" id="KW-0472">Membrane</keyword>
<keyword evidence="3" id="KW-1185">Reference proteome</keyword>
<proteinExistence type="predicted"/>
<keyword evidence="1" id="KW-1133">Transmembrane helix</keyword>
<sequence>MSLFSRLFPHAFIAILAVIFAIYFRLYEVFLVEEITDEGIVSLRGRSEQEIVEYLLKKKHKVVATPCSPTNSCFVVVDSYHFEDEALVVRRNLLHRGNSAYSLTGVELQPPPKITWRSADTRKWRVNKLVVDARYAKVMVAAGFFMESLDFDEGKHQEVLMAGLGGGVISNFFSQIDYLNISTIAVEIDPFIVNIAKQWFDNEETANLQIIRGDFIPFLGELQQETKRYDAIIVDVCHSDTRELICPIEEVRNEEVIRKLQAILSETGTLILNICAISNHEQNEEALLKEFDPFFNTCFLLKYLPNRRMLICSNRPNWSWEDNKERFLSNLEKVDDIFDFRLTSFFQ</sequence>
<organism evidence="2 3">
    <name type="scientific">Caenorhabditis auriculariae</name>
    <dbReference type="NCBI Taxonomy" id="2777116"/>
    <lineage>
        <taxon>Eukaryota</taxon>
        <taxon>Metazoa</taxon>
        <taxon>Ecdysozoa</taxon>
        <taxon>Nematoda</taxon>
        <taxon>Chromadorea</taxon>
        <taxon>Rhabditida</taxon>
        <taxon>Rhabditina</taxon>
        <taxon>Rhabditomorpha</taxon>
        <taxon>Rhabditoidea</taxon>
        <taxon>Rhabditidae</taxon>
        <taxon>Peloderinae</taxon>
        <taxon>Caenorhabditis</taxon>
    </lineage>
</organism>
<accession>A0A8S1H6Z5</accession>
<dbReference type="Gene3D" id="3.40.50.150">
    <property type="entry name" value="Vaccinia Virus protein VP39"/>
    <property type="match status" value="1"/>
</dbReference>
<evidence type="ECO:0008006" key="4">
    <source>
        <dbReference type="Google" id="ProtNLM"/>
    </source>
</evidence>
<feature type="transmembrane region" description="Helical" evidence="1">
    <location>
        <begin position="7"/>
        <end position="26"/>
    </location>
</feature>
<evidence type="ECO:0000313" key="3">
    <source>
        <dbReference type="Proteomes" id="UP000835052"/>
    </source>
</evidence>
<dbReference type="EMBL" id="CAJGYM010000019">
    <property type="protein sequence ID" value="CAD6191155.1"/>
    <property type="molecule type" value="Genomic_DNA"/>
</dbReference>
<evidence type="ECO:0000313" key="2">
    <source>
        <dbReference type="EMBL" id="CAD6191155.1"/>
    </source>
</evidence>
<dbReference type="AlphaFoldDB" id="A0A8S1H6Z5"/>
<dbReference type="InterPro" id="IPR029063">
    <property type="entry name" value="SAM-dependent_MTases_sf"/>
</dbReference>
<gene>
    <name evidence="2" type="ORF">CAUJ_LOCUS7074</name>
</gene>
<evidence type="ECO:0000256" key="1">
    <source>
        <dbReference type="SAM" id="Phobius"/>
    </source>
</evidence>
<protein>
    <recommendedName>
        <fullName evidence="4">Methyltransferase-like protein 13</fullName>
    </recommendedName>
</protein>
<dbReference type="SUPFAM" id="SSF53335">
    <property type="entry name" value="S-adenosyl-L-methionine-dependent methyltransferases"/>
    <property type="match status" value="1"/>
</dbReference>
<comment type="caution">
    <text evidence="2">The sequence shown here is derived from an EMBL/GenBank/DDBJ whole genome shotgun (WGS) entry which is preliminary data.</text>
</comment>
<dbReference type="Proteomes" id="UP000835052">
    <property type="component" value="Unassembled WGS sequence"/>
</dbReference>